<evidence type="ECO:0000313" key="2">
    <source>
        <dbReference type="Proteomes" id="UP000275456"/>
    </source>
</evidence>
<dbReference type="OrthoDB" id="5120903at2"/>
<proteinExistence type="predicted"/>
<dbReference type="EMBL" id="RKHJ01000001">
    <property type="protein sequence ID" value="ROR64708.1"/>
    <property type="molecule type" value="Genomic_DNA"/>
</dbReference>
<accession>A0A3N2AP70</accession>
<dbReference type="RefSeq" id="WP_123695886.1">
    <property type="nucleotide sequence ID" value="NZ_RKHJ01000001.1"/>
</dbReference>
<protein>
    <submittedName>
        <fullName evidence="1">Uncharacterized protein</fullName>
    </submittedName>
</protein>
<comment type="caution">
    <text evidence="1">The sequence shown here is derived from an EMBL/GenBank/DDBJ whole genome shotgun (WGS) entry which is preliminary data.</text>
</comment>
<dbReference type="AlphaFoldDB" id="A0A3N2AP70"/>
<sequence>MEPSPAHVGFSEDHAATIVDELNACAPDAAGLGAWLARTGVETERIVTSTTLTYITLARRSEDGGRIVLMLLDGVWERAL</sequence>
<gene>
    <name evidence="1" type="ORF">EDD26_0054</name>
</gene>
<name>A0A3N2AP70_9MICO</name>
<evidence type="ECO:0000313" key="1">
    <source>
        <dbReference type="EMBL" id="ROR64708.1"/>
    </source>
</evidence>
<reference evidence="1 2" key="1">
    <citation type="submission" date="2018-11" db="EMBL/GenBank/DDBJ databases">
        <title>Sequencing the genomes of 1000 actinobacteria strains.</title>
        <authorList>
            <person name="Klenk H.-P."/>
        </authorList>
    </citation>
    <scope>NUCLEOTIDE SEQUENCE [LARGE SCALE GENOMIC DNA]</scope>
    <source>
        <strain evidence="1 2">DSM 9580</strain>
    </source>
</reference>
<keyword evidence="2" id="KW-1185">Reference proteome</keyword>
<dbReference type="Proteomes" id="UP000275456">
    <property type="component" value="Unassembled WGS sequence"/>
</dbReference>
<organism evidence="1 2">
    <name type="scientific">Agrococcus jenensis</name>
    <dbReference type="NCBI Taxonomy" id="46353"/>
    <lineage>
        <taxon>Bacteria</taxon>
        <taxon>Bacillati</taxon>
        <taxon>Actinomycetota</taxon>
        <taxon>Actinomycetes</taxon>
        <taxon>Micrococcales</taxon>
        <taxon>Microbacteriaceae</taxon>
        <taxon>Agrococcus</taxon>
    </lineage>
</organism>